<feature type="non-terminal residue" evidence="1">
    <location>
        <position position="305"/>
    </location>
</feature>
<protein>
    <submittedName>
        <fullName evidence="1">Uncharacterized protein</fullName>
    </submittedName>
</protein>
<name>A0A8J5MQC3_HOMAM</name>
<dbReference type="AlphaFoldDB" id="A0A8J5MQC3"/>
<comment type="caution">
    <text evidence="1">The sequence shown here is derived from an EMBL/GenBank/DDBJ whole genome shotgun (WGS) entry which is preliminary data.</text>
</comment>
<reference evidence="1" key="1">
    <citation type="journal article" date="2021" name="Sci. Adv.">
        <title>The American lobster genome reveals insights on longevity, neural, and immune adaptations.</title>
        <authorList>
            <person name="Polinski J.M."/>
            <person name="Zimin A.V."/>
            <person name="Clark K.F."/>
            <person name="Kohn A.B."/>
            <person name="Sadowski N."/>
            <person name="Timp W."/>
            <person name="Ptitsyn A."/>
            <person name="Khanna P."/>
            <person name="Romanova D.Y."/>
            <person name="Williams P."/>
            <person name="Greenwood S.J."/>
            <person name="Moroz L.L."/>
            <person name="Walt D.R."/>
            <person name="Bodnar A.G."/>
        </authorList>
    </citation>
    <scope>NUCLEOTIDE SEQUENCE</scope>
    <source>
        <strain evidence="1">GMGI-L3</strain>
    </source>
</reference>
<dbReference type="Proteomes" id="UP000747542">
    <property type="component" value="Unassembled WGS sequence"/>
</dbReference>
<evidence type="ECO:0000313" key="1">
    <source>
        <dbReference type="EMBL" id="KAG7159829.1"/>
    </source>
</evidence>
<accession>A0A8J5MQC3</accession>
<dbReference type="EMBL" id="JAHLQT010032099">
    <property type="protein sequence ID" value="KAG7159829.1"/>
    <property type="molecule type" value="Genomic_DNA"/>
</dbReference>
<proteinExistence type="predicted"/>
<gene>
    <name evidence="1" type="ORF">Hamer_G026501</name>
</gene>
<evidence type="ECO:0000313" key="2">
    <source>
        <dbReference type="Proteomes" id="UP000747542"/>
    </source>
</evidence>
<sequence>MDDFFSHENQSYPPALSDYGSMQPGMKADLLSCLDVFVPDHNAVFPAIAEMIILDGAVIVNMIKPSISDTFDDYVAKIMNYICRQFAGEVHRVDMVFDLEISNSEEKGIRNTKTGCRRITAESFSGLVIVTRGKIALSSDASVDVTVLMPCSQDEADTRTLLHASEGVKQGLQKIILKTVDTDVVVLCKAWLNRLELNVCGTAFRYFDARTMAQALGNKCTALPSFHALTGCDVSSFFGGREKRTSWSAWNGFREVTVSLCTLAKMPTKDEILDVMPVIERFVVIIYERGSSDTTVNIARKVLFT</sequence>
<keyword evidence="2" id="KW-1185">Reference proteome</keyword>
<organism evidence="1 2">
    <name type="scientific">Homarus americanus</name>
    <name type="common">American lobster</name>
    <dbReference type="NCBI Taxonomy" id="6706"/>
    <lineage>
        <taxon>Eukaryota</taxon>
        <taxon>Metazoa</taxon>
        <taxon>Ecdysozoa</taxon>
        <taxon>Arthropoda</taxon>
        <taxon>Crustacea</taxon>
        <taxon>Multicrustacea</taxon>
        <taxon>Malacostraca</taxon>
        <taxon>Eumalacostraca</taxon>
        <taxon>Eucarida</taxon>
        <taxon>Decapoda</taxon>
        <taxon>Pleocyemata</taxon>
        <taxon>Astacidea</taxon>
        <taxon>Nephropoidea</taxon>
        <taxon>Nephropidae</taxon>
        <taxon>Homarus</taxon>
    </lineage>
</organism>